<sequence length="133" mass="14942">MAVRSKNLAVIASPFEAIERSELRFLGVSKEFYARPITLPTNASTTPGPPPSRAMFVGYLERHGAPPTMEVFPIPQVPRTRKFNLQDIVTASDRAIPLSPWPFLVVSDPQTQNLPKLDQFSFNPVRYRLESFA</sequence>
<keyword evidence="2" id="KW-1185">Reference proteome</keyword>
<gene>
    <name evidence="1" type="ORF">STEHIDRAFT_164126</name>
</gene>
<accession>R7RVF4</accession>
<protein>
    <submittedName>
        <fullName evidence="1">Uncharacterized protein</fullName>
    </submittedName>
</protein>
<dbReference type="KEGG" id="shs:STEHIDRAFT_164126"/>
<dbReference type="GeneID" id="18802545"/>
<dbReference type="EMBL" id="JH687471">
    <property type="protein sequence ID" value="EIM78986.1"/>
    <property type="molecule type" value="Genomic_DNA"/>
</dbReference>
<dbReference type="AlphaFoldDB" id="R7RVF4"/>
<dbReference type="Proteomes" id="UP000053927">
    <property type="component" value="Unassembled WGS sequence"/>
</dbReference>
<proteinExistence type="predicted"/>
<name>R7RVF4_STEHR</name>
<organism evidence="1 2">
    <name type="scientific">Stereum hirsutum (strain FP-91666)</name>
    <name type="common">White-rot fungus</name>
    <dbReference type="NCBI Taxonomy" id="721885"/>
    <lineage>
        <taxon>Eukaryota</taxon>
        <taxon>Fungi</taxon>
        <taxon>Dikarya</taxon>
        <taxon>Basidiomycota</taxon>
        <taxon>Agaricomycotina</taxon>
        <taxon>Agaricomycetes</taxon>
        <taxon>Russulales</taxon>
        <taxon>Stereaceae</taxon>
        <taxon>Stereum</taxon>
    </lineage>
</organism>
<evidence type="ECO:0000313" key="2">
    <source>
        <dbReference type="Proteomes" id="UP000053927"/>
    </source>
</evidence>
<evidence type="ECO:0000313" key="1">
    <source>
        <dbReference type="EMBL" id="EIM78986.1"/>
    </source>
</evidence>
<dbReference type="RefSeq" id="XP_007311916.1">
    <property type="nucleotide sequence ID" value="XM_007311854.1"/>
</dbReference>
<reference evidence="2" key="1">
    <citation type="journal article" date="2012" name="Science">
        <title>The Paleozoic origin of enzymatic lignin decomposition reconstructed from 31 fungal genomes.</title>
        <authorList>
            <person name="Floudas D."/>
            <person name="Binder M."/>
            <person name="Riley R."/>
            <person name="Barry K."/>
            <person name="Blanchette R.A."/>
            <person name="Henrissat B."/>
            <person name="Martinez A.T."/>
            <person name="Otillar R."/>
            <person name="Spatafora J.W."/>
            <person name="Yadav J.S."/>
            <person name="Aerts A."/>
            <person name="Benoit I."/>
            <person name="Boyd A."/>
            <person name="Carlson A."/>
            <person name="Copeland A."/>
            <person name="Coutinho P.M."/>
            <person name="de Vries R.P."/>
            <person name="Ferreira P."/>
            <person name="Findley K."/>
            <person name="Foster B."/>
            <person name="Gaskell J."/>
            <person name="Glotzer D."/>
            <person name="Gorecki P."/>
            <person name="Heitman J."/>
            <person name="Hesse C."/>
            <person name="Hori C."/>
            <person name="Igarashi K."/>
            <person name="Jurgens J.A."/>
            <person name="Kallen N."/>
            <person name="Kersten P."/>
            <person name="Kohler A."/>
            <person name="Kuees U."/>
            <person name="Kumar T.K.A."/>
            <person name="Kuo A."/>
            <person name="LaButti K."/>
            <person name="Larrondo L.F."/>
            <person name="Lindquist E."/>
            <person name="Ling A."/>
            <person name="Lombard V."/>
            <person name="Lucas S."/>
            <person name="Lundell T."/>
            <person name="Martin R."/>
            <person name="McLaughlin D.J."/>
            <person name="Morgenstern I."/>
            <person name="Morin E."/>
            <person name="Murat C."/>
            <person name="Nagy L.G."/>
            <person name="Nolan M."/>
            <person name="Ohm R.A."/>
            <person name="Patyshakuliyeva A."/>
            <person name="Rokas A."/>
            <person name="Ruiz-Duenas F.J."/>
            <person name="Sabat G."/>
            <person name="Salamov A."/>
            <person name="Samejima M."/>
            <person name="Schmutz J."/>
            <person name="Slot J.C."/>
            <person name="St John F."/>
            <person name="Stenlid J."/>
            <person name="Sun H."/>
            <person name="Sun S."/>
            <person name="Syed K."/>
            <person name="Tsang A."/>
            <person name="Wiebenga A."/>
            <person name="Young D."/>
            <person name="Pisabarro A."/>
            <person name="Eastwood D.C."/>
            <person name="Martin F."/>
            <person name="Cullen D."/>
            <person name="Grigoriev I.V."/>
            <person name="Hibbett D.S."/>
        </authorList>
    </citation>
    <scope>NUCLEOTIDE SEQUENCE [LARGE SCALE GENOMIC DNA]</scope>
    <source>
        <strain evidence="2">FP-91666</strain>
    </source>
</reference>